<keyword evidence="1" id="KW-1133">Transmembrane helix</keyword>
<accession>A0AAW4WDF8</accession>
<organism evidence="2 3">
    <name type="scientific">Roseburia amylophila</name>
    <dbReference type="NCBI Taxonomy" id="2981794"/>
    <lineage>
        <taxon>Bacteria</taxon>
        <taxon>Bacillati</taxon>
        <taxon>Bacillota</taxon>
        <taxon>Clostridia</taxon>
        <taxon>Lachnospirales</taxon>
        <taxon>Lachnospiraceae</taxon>
        <taxon>Roseburia</taxon>
    </lineage>
</organism>
<proteinExistence type="predicted"/>
<dbReference type="Proteomes" id="UP001198893">
    <property type="component" value="Unassembled WGS sequence"/>
</dbReference>
<evidence type="ECO:0000313" key="2">
    <source>
        <dbReference type="EMBL" id="MCC2240967.1"/>
    </source>
</evidence>
<keyword evidence="1" id="KW-0812">Transmembrane</keyword>
<comment type="caution">
    <text evidence="2">The sequence shown here is derived from an EMBL/GenBank/DDBJ whole genome shotgun (WGS) entry which is preliminary data.</text>
</comment>
<sequence>MKKQNNKYTGNIISIVLTIIALDILCMDVIKWKTEYACIKAIVMCICVYFLIQKLMSRGNIWEYGLDFEHELREYKKIGKKRGSYKNYTEWKLHILHQFKLRINDENFYRFLKRKLRTSKLYETYVGILIIPVEVALLQFIDADILPENNCWKVLAGIINIVVIVSITTMTLNRQKDKIYFLEDFCEIVFPDIANPENTKMKYRGDDLKKE</sequence>
<feature type="transmembrane region" description="Helical" evidence="1">
    <location>
        <begin position="36"/>
        <end position="52"/>
    </location>
</feature>
<keyword evidence="1" id="KW-0472">Membrane</keyword>
<evidence type="ECO:0008006" key="4">
    <source>
        <dbReference type="Google" id="ProtNLM"/>
    </source>
</evidence>
<gene>
    <name evidence="2" type="ORF">LKD47_01445</name>
</gene>
<evidence type="ECO:0000313" key="3">
    <source>
        <dbReference type="Proteomes" id="UP001198893"/>
    </source>
</evidence>
<dbReference type="EMBL" id="JAJEQW010000001">
    <property type="protein sequence ID" value="MCC2240967.1"/>
    <property type="molecule type" value="Genomic_DNA"/>
</dbReference>
<dbReference type="AlphaFoldDB" id="A0AAW4WDF8"/>
<feature type="transmembrane region" description="Helical" evidence="1">
    <location>
        <begin position="12"/>
        <end position="30"/>
    </location>
</feature>
<name>A0AAW4WDF8_9FIRM</name>
<feature type="transmembrane region" description="Helical" evidence="1">
    <location>
        <begin position="121"/>
        <end position="141"/>
    </location>
</feature>
<reference evidence="2" key="1">
    <citation type="submission" date="2021-10" db="EMBL/GenBank/DDBJ databases">
        <title>Anaerobic single-cell dispensing facilitates the cultivation of human gut bacteria.</title>
        <authorList>
            <person name="Afrizal A."/>
        </authorList>
    </citation>
    <scope>NUCLEOTIDE SEQUENCE</scope>
    <source>
        <strain evidence="2">CLA-AA-H204</strain>
    </source>
</reference>
<evidence type="ECO:0000256" key="1">
    <source>
        <dbReference type="SAM" id="Phobius"/>
    </source>
</evidence>
<feature type="transmembrane region" description="Helical" evidence="1">
    <location>
        <begin position="153"/>
        <end position="172"/>
    </location>
</feature>
<protein>
    <recommendedName>
        <fullName evidence="4">DUF4231 domain-containing protein</fullName>
    </recommendedName>
</protein>
<dbReference type="RefSeq" id="WP_227709479.1">
    <property type="nucleotide sequence ID" value="NZ_JAJEQW010000001.1"/>
</dbReference>